<reference evidence="2 3" key="1">
    <citation type="submission" date="2021-12" db="EMBL/GenBank/DDBJ databases">
        <title>Mucilaginibacter roseus genome.</title>
        <authorList>
            <person name="Ferreira J.R."/>
            <person name="Newman J.D."/>
        </authorList>
    </citation>
    <scope>NUCLEOTIDE SEQUENCE [LARGE SCALE GENOMIC DNA]</scope>
    <source>
        <strain evidence="2 3">LMG 28454</strain>
    </source>
</reference>
<keyword evidence="1" id="KW-0732">Signal</keyword>
<evidence type="ECO:0000256" key="1">
    <source>
        <dbReference type="SAM" id="SignalP"/>
    </source>
</evidence>
<evidence type="ECO:0000313" key="3">
    <source>
        <dbReference type="Proteomes" id="UP001199919"/>
    </source>
</evidence>
<organism evidence="2 3">
    <name type="scientific">Mucilaginibacter roseus</name>
    <dbReference type="NCBI Taxonomy" id="1528868"/>
    <lineage>
        <taxon>Bacteria</taxon>
        <taxon>Pseudomonadati</taxon>
        <taxon>Bacteroidota</taxon>
        <taxon>Sphingobacteriia</taxon>
        <taxon>Sphingobacteriales</taxon>
        <taxon>Sphingobacteriaceae</taxon>
        <taxon>Mucilaginibacter</taxon>
    </lineage>
</organism>
<feature type="signal peptide" evidence="1">
    <location>
        <begin position="1"/>
        <end position="21"/>
    </location>
</feature>
<gene>
    <name evidence="2" type="ORF">LT679_02290</name>
</gene>
<sequence>MKKIFLASALALVTVFTSVSANTTNAGDKKDVSSADYKVGDKKDVSSADFTNAGDKKDVSSAD</sequence>
<keyword evidence="3" id="KW-1185">Reference proteome</keyword>
<feature type="chain" id="PRO_5046077766" evidence="1">
    <location>
        <begin position="22"/>
        <end position="63"/>
    </location>
</feature>
<evidence type="ECO:0000313" key="2">
    <source>
        <dbReference type="EMBL" id="MCD8739419.1"/>
    </source>
</evidence>
<accession>A0ABS8U0Y5</accession>
<proteinExistence type="predicted"/>
<dbReference type="RefSeq" id="WP_232175296.1">
    <property type="nucleotide sequence ID" value="NZ_JAJPWV010000001.1"/>
</dbReference>
<dbReference type="Proteomes" id="UP001199919">
    <property type="component" value="Unassembled WGS sequence"/>
</dbReference>
<comment type="caution">
    <text evidence="2">The sequence shown here is derived from an EMBL/GenBank/DDBJ whole genome shotgun (WGS) entry which is preliminary data.</text>
</comment>
<dbReference type="EMBL" id="JAJPWV010000001">
    <property type="protein sequence ID" value="MCD8739419.1"/>
    <property type="molecule type" value="Genomic_DNA"/>
</dbReference>
<name>A0ABS8U0Y5_9SPHI</name>
<protein>
    <submittedName>
        <fullName evidence="2">YfaZ family protein</fullName>
    </submittedName>
</protein>